<accession>A0A0B3Y656</accession>
<dbReference type="AlphaFoldDB" id="A0A0B3Y656"/>
<evidence type="ECO:0000256" key="4">
    <source>
        <dbReference type="ARBA" id="ARBA00018141"/>
    </source>
</evidence>
<dbReference type="Gene3D" id="3.30.479.10">
    <property type="entry name" value="6-pyruvoyl tetrahydropterin synthase/QueD"/>
    <property type="match status" value="2"/>
</dbReference>
<dbReference type="EC" id="4.1.2.50" evidence="3"/>
<comment type="similarity">
    <text evidence="2">Belongs to the PTPS family. QueD subfamily.</text>
</comment>
<organism evidence="7 8">
    <name type="scientific">Alteromonas marina</name>
    <dbReference type="NCBI Taxonomy" id="203795"/>
    <lineage>
        <taxon>Bacteria</taxon>
        <taxon>Pseudomonadati</taxon>
        <taxon>Pseudomonadota</taxon>
        <taxon>Gammaproteobacteria</taxon>
        <taxon>Alteromonadales</taxon>
        <taxon>Alteromonadaceae</taxon>
        <taxon>Alteromonas/Salinimonas group</taxon>
        <taxon>Alteromonas</taxon>
    </lineage>
</organism>
<comment type="catalytic activity">
    <reaction evidence="6">
        <text>7,8-dihydroneopterin 3'-triphosphate + H2O = 6-carboxy-5,6,7,8-tetrahydropterin + triphosphate + acetaldehyde + 2 H(+)</text>
        <dbReference type="Rhea" id="RHEA:27966"/>
        <dbReference type="ChEBI" id="CHEBI:15343"/>
        <dbReference type="ChEBI" id="CHEBI:15377"/>
        <dbReference type="ChEBI" id="CHEBI:15378"/>
        <dbReference type="ChEBI" id="CHEBI:18036"/>
        <dbReference type="ChEBI" id="CHEBI:58462"/>
        <dbReference type="ChEBI" id="CHEBI:61032"/>
        <dbReference type="EC" id="4.1.2.50"/>
    </reaction>
</comment>
<reference evidence="7 8" key="1">
    <citation type="submission" date="2014-12" db="EMBL/GenBank/DDBJ databases">
        <title>Genome sequencing of Alteromonas marina AD001.</title>
        <authorList>
            <person name="Adrian T.G.S."/>
            <person name="Chan K.G."/>
        </authorList>
    </citation>
    <scope>NUCLEOTIDE SEQUENCE [LARGE SCALE GENOMIC DNA]</scope>
    <source>
        <strain evidence="7 8">AD001</strain>
    </source>
</reference>
<evidence type="ECO:0000256" key="5">
    <source>
        <dbReference type="ARBA" id="ARBA00031449"/>
    </source>
</evidence>
<name>A0A0B3Y656_9ALTE</name>
<sequence length="291" mass="33282">MQLFVNDLTVMDFSYLCPKRGMVGESWIVDVILDGELNEESMVQDFGHVKKNLKRLIDEYVDHKLLVPAEYSGSEVIHDDDSEQVEARFTCIDGRSIMLHCPAEAYAFVYSDEINMESVGVYLKEVLATHLPENVENITLHLREEVINSPYYHYTHGLKKHDGNCQRIAHGHRSRIDIILDGKVCVESQQYWADRWADIYIATREDEIAYSDRKLKGQVPNEADYYCFAYESSQGYFELLIPKSDCEVIETDSTVECLAQYLLEEQKKRTPNGVCQVIAYEGVGKGATVKG</sequence>
<comment type="caution">
    <text evidence="7">The sequence shown here is derived from an EMBL/GenBank/DDBJ whole genome shotgun (WGS) entry which is preliminary data.</text>
</comment>
<evidence type="ECO:0000256" key="3">
    <source>
        <dbReference type="ARBA" id="ARBA00012982"/>
    </source>
</evidence>
<gene>
    <name evidence="7" type="ORF">RJ41_10565</name>
</gene>
<evidence type="ECO:0000256" key="1">
    <source>
        <dbReference type="ARBA" id="ARBA00005061"/>
    </source>
</evidence>
<dbReference type="InterPro" id="IPR007115">
    <property type="entry name" value="6-PTP_synth/QueD"/>
</dbReference>
<dbReference type="UniPathway" id="UPA00391"/>
<evidence type="ECO:0000313" key="7">
    <source>
        <dbReference type="EMBL" id="KHT52407.1"/>
    </source>
</evidence>
<dbReference type="InterPro" id="IPR038418">
    <property type="entry name" value="6-PTP_synth/QueD_sf"/>
</dbReference>
<dbReference type="Proteomes" id="UP000031197">
    <property type="component" value="Unassembled WGS sequence"/>
</dbReference>
<dbReference type="RefSeq" id="WP_039220326.1">
    <property type="nucleotide sequence ID" value="NZ_JWLW01000017.1"/>
</dbReference>
<evidence type="ECO:0000313" key="8">
    <source>
        <dbReference type="Proteomes" id="UP000031197"/>
    </source>
</evidence>
<dbReference type="GO" id="GO:0070497">
    <property type="term" value="F:6-carboxytetrahydropterin synthase activity"/>
    <property type="evidence" value="ECO:0007669"/>
    <property type="project" value="UniProtKB-EC"/>
</dbReference>
<dbReference type="SUPFAM" id="SSF55620">
    <property type="entry name" value="Tetrahydrobiopterin biosynthesis enzymes-like"/>
    <property type="match status" value="2"/>
</dbReference>
<evidence type="ECO:0000256" key="2">
    <source>
        <dbReference type="ARBA" id="ARBA00008900"/>
    </source>
</evidence>
<evidence type="ECO:0000256" key="6">
    <source>
        <dbReference type="ARBA" id="ARBA00048807"/>
    </source>
</evidence>
<keyword evidence="8" id="KW-1185">Reference proteome</keyword>
<dbReference type="EMBL" id="JWLW01000017">
    <property type="protein sequence ID" value="KHT52407.1"/>
    <property type="molecule type" value="Genomic_DNA"/>
</dbReference>
<proteinExistence type="inferred from homology"/>
<protein>
    <recommendedName>
        <fullName evidence="4">6-carboxy-5,6,7,8-tetrahydropterin synthase</fullName>
        <ecNumber evidence="3">4.1.2.50</ecNumber>
    </recommendedName>
    <alternativeName>
        <fullName evidence="5">Queuosine biosynthesis protein QueD</fullName>
    </alternativeName>
</protein>
<dbReference type="OrthoDB" id="5820615at2"/>
<comment type="pathway">
    <text evidence="1">Purine metabolism; 7-cyano-7-deazaguanine biosynthesis.</text>
</comment>
<dbReference type="Pfam" id="PF01242">
    <property type="entry name" value="PTPS"/>
    <property type="match status" value="2"/>
</dbReference>